<sequence length="205" mass="23001">MTHPFLRQEIAAAAARMIAEDGLDYSTAKRKAIKQLVGPGTLPRGDLLPDNDEIETEVREYQALYMGDTQPMRLARLRQVALSVMERLAIFRPYLVGPVWTGTAGEHSDIYLQCFVDSSKEVEIYLINHGIQYEVGERPDFRGGRKMVEALYFMWQDEGVVLSIYDSHALRGALRTGADGRPERANAKALERLINETATPSGDDE</sequence>
<reference evidence="1 2" key="1">
    <citation type="submission" date="2020-07" db="EMBL/GenBank/DDBJ databases">
        <title>Genomic Encyclopedia of Type Strains, Phase IV (KMG-V): Genome sequencing to study the core and pangenomes of soil and plant-associated prokaryotes.</title>
        <authorList>
            <person name="Whitman W."/>
        </authorList>
    </citation>
    <scope>NUCLEOTIDE SEQUENCE [LARGE SCALE GENOMIC DNA]</scope>
    <source>
        <strain evidence="1 2">SAS40</strain>
    </source>
</reference>
<gene>
    <name evidence="1" type="ORF">FHW18_004129</name>
</gene>
<evidence type="ECO:0008006" key="3">
    <source>
        <dbReference type="Google" id="ProtNLM"/>
    </source>
</evidence>
<evidence type="ECO:0000313" key="1">
    <source>
        <dbReference type="EMBL" id="NYE84822.1"/>
    </source>
</evidence>
<dbReference type="Proteomes" id="UP000542125">
    <property type="component" value="Unassembled WGS sequence"/>
</dbReference>
<organism evidence="1 2">
    <name type="scientific">Pigmentiphaga litoralis</name>
    <dbReference type="NCBI Taxonomy" id="516702"/>
    <lineage>
        <taxon>Bacteria</taxon>
        <taxon>Pseudomonadati</taxon>
        <taxon>Pseudomonadota</taxon>
        <taxon>Betaproteobacteria</taxon>
        <taxon>Burkholderiales</taxon>
        <taxon>Alcaligenaceae</taxon>
        <taxon>Pigmentiphaga</taxon>
    </lineage>
</organism>
<evidence type="ECO:0000313" key="2">
    <source>
        <dbReference type="Proteomes" id="UP000542125"/>
    </source>
</evidence>
<comment type="caution">
    <text evidence="1">The sequence shown here is derived from an EMBL/GenBank/DDBJ whole genome shotgun (WGS) entry which is preliminary data.</text>
</comment>
<name>A0A7Y9IXB5_9BURK</name>
<keyword evidence="2" id="KW-1185">Reference proteome</keyword>
<protein>
    <recommendedName>
        <fullName evidence="3">UDP-N-acetylmuramate--alanine ligase</fullName>
    </recommendedName>
</protein>
<dbReference type="EMBL" id="JACBYR010000002">
    <property type="protein sequence ID" value="NYE84822.1"/>
    <property type="molecule type" value="Genomic_DNA"/>
</dbReference>
<dbReference type="RefSeq" id="WP_179588857.1">
    <property type="nucleotide sequence ID" value="NZ_JACBYR010000002.1"/>
</dbReference>
<dbReference type="AlphaFoldDB" id="A0A7Y9IXB5"/>
<accession>A0A7Y9IXB5</accession>
<proteinExistence type="predicted"/>